<dbReference type="Gene3D" id="3.40.970.10">
    <property type="entry name" value="Ribonuclease H1, N-terminal domain"/>
    <property type="match status" value="1"/>
</dbReference>
<dbReference type="STRING" id="946122.A0A0C2WG29"/>
<proteinExistence type="predicted"/>
<feature type="domain" description="Ribonuclease H1 N-terminal" evidence="1">
    <location>
        <begin position="2"/>
        <end position="42"/>
    </location>
</feature>
<sequence length="74" mass="8333">RKYYVVSAGRRTGVFDSWPYVQSLTSGVSGNCQKSYTTYEEAVSVYQHLKANGLVRVIRNRGDESFFGSIEDAM</sequence>
<dbReference type="SUPFAM" id="SSF55658">
    <property type="entry name" value="L9 N-domain-like"/>
    <property type="match status" value="1"/>
</dbReference>
<dbReference type="InterPro" id="IPR009027">
    <property type="entry name" value="Ribosomal_bL9/RNase_H1_N"/>
</dbReference>
<gene>
    <name evidence="2" type="ORF">M378DRAFT_55446</name>
</gene>
<name>A0A0C2WG29_AMAMK</name>
<dbReference type="InParanoid" id="A0A0C2WG29"/>
<dbReference type="HOGENOM" id="CLU_156966_0_0_1"/>
<dbReference type="AlphaFoldDB" id="A0A0C2WG29"/>
<dbReference type="OrthoDB" id="3270804at2759"/>
<accession>A0A0C2WG29</accession>
<protein>
    <recommendedName>
        <fullName evidence="1">Ribonuclease H1 N-terminal domain-containing protein</fullName>
    </recommendedName>
</protein>
<dbReference type="Pfam" id="PF01693">
    <property type="entry name" value="Cauli_VI"/>
    <property type="match status" value="1"/>
</dbReference>
<evidence type="ECO:0000313" key="3">
    <source>
        <dbReference type="Proteomes" id="UP000054549"/>
    </source>
</evidence>
<evidence type="ECO:0000313" key="2">
    <source>
        <dbReference type="EMBL" id="KIL55028.1"/>
    </source>
</evidence>
<organism evidence="2 3">
    <name type="scientific">Amanita muscaria (strain Koide BX008)</name>
    <dbReference type="NCBI Taxonomy" id="946122"/>
    <lineage>
        <taxon>Eukaryota</taxon>
        <taxon>Fungi</taxon>
        <taxon>Dikarya</taxon>
        <taxon>Basidiomycota</taxon>
        <taxon>Agaricomycotina</taxon>
        <taxon>Agaricomycetes</taxon>
        <taxon>Agaricomycetidae</taxon>
        <taxon>Agaricales</taxon>
        <taxon>Pluteineae</taxon>
        <taxon>Amanitaceae</taxon>
        <taxon>Amanita</taxon>
    </lineage>
</organism>
<evidence type="ECO:0000259" key="1">
    <source>
        <dbReference type="Pfam" id="PF01693"/>
    </source>
</evidence>
<feature type="non-terminal residue" evidence="2">
    <location>
        <position position="1"/>
    </location>
</feature>
<dbReference type="InterPro" id="IPR037056">
    <property type="entry name" value="RNase_H1_N_sf"/>
</dbReference>
<dbReference type="Proteomes" id="UP000054549">
    <property type="component" value="Unassembled WGS sequence"/>
</dbReference>
<dbReference type="EMBL" id="KN818578">
    <property type="protein sequence ID" value="KIL55028.1"/>
    <property type="molecule type" value="Genomic_DNA"/>
</dbReference>
<dbReference type="InterPro" id="IPR011320">
    <property type="entry name" value="RNase_H1_N"/>
</dbReference>
<reference evidence="2 3" key="1">
    <citation type="submission" date="2014-04" db="EMBL/GenBank/DDBJ databases">
        <title>Evolutionary Origins and Diversification of the Mycorrhizal Mutualists.</title>
        <authorList>
            <consortium name="DOE Joint Genome Institute"/>
            <consortium name="Mycorrhizal Genomics Consortium"/>
            <person name="Kohler A."/>
            <person name="Kuo A."/>
            <person name="Nagy L.G."/>
            <person name="Floudas D."/>
            <person name="Copeland A."/>
            <person name="Barry K.W."/>
            <person name="Cichocki N."/>
            <person name="Veneault-Fourrey C."/>
            <person name="LaButti K."/>
            <person name="Lindquist E.A."/>
            <person name="Lipzen A."/>
            <person name="Lundell T."/>
            <person name="Morin E."/>
            <person name="Murat C."/>
            <person name="Riley R."/>
            <person name="Ohm R."/>
            <person name="Sun H."/>
            <person name="Tunlid A."/>
            <person name="Henrissat B."/>
            <person name="Grigoriev I.V."/>
            <person name="Hibbett D.S."/>
            <person name="Martin F."/>
        </authorList>
    </citation>
    <scope>NUCLEOTIDE SEQUENCE [LARGE SCALE GENOMIC DNA]</scope>
    <source>
        <strain evidence="2 3">Koide BX008</strain>
    </source>
</reference>
<feature type="non-terminal residue" evidence="2">
    <location>
        <position position="74"/>
    </location>
</feature>
<keyword evidence="3" id="KW-1185">Reference proteome</keyword>